<feature type="compositionally biased region" description="Polar residues" evidence="5">
    <location>
        <begin position="12"/>
        <end position="22"/>
    </location>
</feature>
<keyword evidence="1" id="KW-0808">Transferase</keyword>
<dbReference type="PROSITE" id="PS00101">
    <property type="entry name" value="HEXAPEP_TRANSFERASES"/>
    <property type="match status" value="1"/>
</dbReference>
<dbReference type="SUPFAM" id="SSF51161">
    <property type="entry name" value="Trimeric LpxA-like enzymes"/>
    <property type="match status" value="1"/>
</dbReference>
<evidence type="ECO:0000313" key="8">
    <source>
        <dbReference type="Proteomes" id="UP000197208"/>
    </source>
</evidence>
<dbReference type="Gene3D" id="3.40.50.20">
    <property type="match status" value="1"/>
</dbReference>
<dbReference type="InterPro" id="IPR041561">
    <property type="entry name" value="PglD_N"/>
</dbReference>
<evidence type="ECO:0000256" key="5">
    <source>
        <dbReference type="SAM" id="MobiDB-lite"/>
    </source>
</evidence>
<feature type="active site" description="Proton acceptor" evidence="3">
    <location>
        <position position="163"/>
    </location>
</feature>
<sequence>MTGRDHPPSYNPAMSQESTTQSRRLAIIGTGGLARELHELVEDINAAGTTTTWEIAGWLDGNAATHGTTVHDLPVLGDVDWLQANPDVYVTVGIGAPPTRRRVVERLRGLGHTRFATLIHPTAVIGRRVEIGEGTVICANVTTTTDYRIGQHVLINIMATVAHDDDLHDFVTIAPSAVISGNVTIGEGTDLGTNATVNQGVEIGAWTIVGSGAVVTKSLPANCTAVGAPAKPIKERPEGWHL</sequence>
<dbReference type="CDD" id="cd03360">
    <property type="entry name" value="LbH_AT_putative"/>
    <property type="match status" value="1"/>
</dbReference>
<dbReference type="AlphaFoldDB" id="A0A246BGI7"/>
<evidence type="ECO:0000256" key="3">
    <source>
        <dbReference type="PIRSR" id="PIRSR620019-1"/>
    </source>
</evidence>
<feature type="binding site" evidence="4">
    <location>
        <position position="95"/>
    </location>
    <ligand>
        <name>substrate</name>
    </ligand>
</feature>
<evidence type="ECO:0000256" key="4">
    <source>
        <dbReference type="PIRSR" id="PIRSR620019-2"/>
    </source>
</evidence>
<protein>
    <recommendedName>
        <fullName evidence="6">PglD N-terminal domain-containing protein</fullName>
    </recommendedName>
</protein>
<proteinExistence type="predicted"/>
<reference evidence="7 8" key="1">
    <citation type="submission" date="2017-05" db="EMBL/GenBank/DDBJ databases">
        <title>De novo genome assembly of Deniococcus indicus strain DR1.</title>
        <authorList>
            <person name="Chauhan D."/>
            <person name="Yennamalli R.M."/>
            <person name="Priyadarshini R."/>
        </authorList>
    </citation>
    <scope>NUCLEOTIDE SEQUENCE [LARGE SCALE GENOMIC DNA]</scope>
    <source>
        <strain evidence="7 8">DR1</strain>
    </source>
</reference>
<dbReference type="Pfam" id="PF17836">
    <property type="entry name" value="PglD_N"/>
    <property type="match status" value="1"/>
</dbReference>
<feature type="region of interest" description="Disordered" evidence="5">
    <location>
        <begin position="1"/>
        <end position="22"/>
    </location>
</feature>
<dbReference type="InterPro" id="IPR050179">
    <property type="entry name" value="Trans_hexapeptide_repeat"/>
</dbReference>
<keyword evidence="8" id="KW-1185">Reference proteome</keyword>
<name>A0A246BGI7_9DEIO</name>
<feature type="domain" description="PglD N-terminal" evidence="6">
    <location>
        <begin position="24"/>
        <end position="107"/>
    </location>
</feature>
<dbReference type="InterPro" id="IPR011004">
    <property type="entry name" value="Trimer_LpxA-like_sf"/>
</dbReference>
<evidence type="ECO:0000259" key="6">
    <source>
        <dbReference type="Pfam" id="PF17836"/>
    </source>
</evidence>
<evidence type="ECO:0000313" key="7">
    <source>
        <dbReference type="EMBL" id="OWL94341.1"/>
    </source>
</evidence>
<keyword evidence="2" id="KW-0677">Repeat</keyword>
<dbReference type="PANTHER" id="PTHR43300">
    <property type="entry name" value="ACETYLTRANSFERASE"/>
    <property type="match status" value="1"/>
</dbReference>
<dbReference type="PANTHER" id="PTHR43300:SF7">
    <property type="entry name" value="UDP-N-ACETYLBACILLOSAMINE N-ACETYLTRANSFERASE"/>
    <property type="match status" value="1"/>
</dbReference>
<accession>A0A246BGI7</accession>
<gene>
    <name evidence="7" type="ORF">CBQ26_15910</name>
</gene>
<comment type="caution">
    <text evidence="7">The sequence shown here is derived from an EMBL/GenBank/DDBJ whole genome shotgun (WGS) entry which is preliminary data.</text>
</comment>
<evidence type="ECO:0000256" key="2">
    <source>
        <dbReference type="ARBA" id="ARBA00022737"/>
    </source>
</evidence>
<dbReference type="OrthoDB" id="9801456at2"/>
<dbReference type="InterPro" id="IPR020019">
    <property type="entry name" value="AcTrfase_PglD-like"/>
</dbReference>
<dbReference type="EMBL" id="NHMK01000025">
    <property type="protein sequence ID" value="OWL94341.1"/>
    <property type="molecule type" value="Genomic_DNA"/>
</dbReference>
<dbReference type="Proteomes" id="UP000197208">
    <property type="component" value="Unassembled WGS sequence"/>
</dbReference>
<dbReference type="GO" id="GO:0016740">
    <property type="term" value="F:transferase activity"/>
    <property type="evidence" value="ECO:0007669"/>
    <property type="project" value="UniProtKB-KW"/>
</dbReference>
<dbReference type="Gene3D" id="2.160.10.10">
    <property type="entry name" value="Hexapeptide repeat proteins"/>
    <property type="match status" value="1"/>
</dbReference>
<feature type="site" description="Increases basicity of active site His" evidence="3">
    <location>
        <position position="164"/>
    </location>
</feature>
<evidence type="ECO:0000256" key="1">
    <source>
        <dbReference type="ARBA" id="ARBA00022679"/>
    </source>
</evidence>
<organism evidence="7 8">
    <name type="scientific">Deinococcus indicus</name>
    <dbReference type="NCBI Taxonomy" id="223556"/>
    <lineage>
        <taxon>Bacteria</taxon>
        <taxon>Thermotogati</taxon>
        <taxon>Deinococcota</taxon>
        <taxon>Deinococci</taxon>
        <taxon>Deinococcales</taxon>
        <taxon>Deinococcaceae</taxon>
        <taxon>Deinococcus</taxon>
    </lineage>
</organism>
<dbReference type="NCBIfam" id="TIGR03570">
    <property type="entry name" value="NeuD_NnaD"/>
    <property type="match status" value="1"/>
</dbReference>
<dbReference type="InterPro" id="IPR018357">
    <property type="entry name" value="Hexapep_transf_CS"/>
</dbReference>